<keyword evidence="1" id="KW-0812">Transmembrane</keyword>
<sequence>MSGNRGRARMQGNVLRGLYRLARGDAGGIREFGNTTTAFSASIAPLLAFPIVGSALIGINGHWILAAVIFLSRICGVLIQPVITEWSARRTGQGATWLMTSTALNWSIWLIFPLILAGVVLSGGLVSVGLPQPAATAVTIGLIVLYMFWYQWFILRAGLRLSVWRALSLLIAMNVAIGVVYGLPYALHPGLLRLILTSPAG</sequence>
<comment type="caution">
    <text evidence="2">The sequence shown here is derived from an EMBL/GenBank/DDBJ whole genome shotgun (WGS) entry which is preliminary data.</text>
</comment>
<reference evidence="2 3" key="1">
    <citation type="submission" date="2022-01" db="EMBL/GenBank/DDBJ databases">
        <authorList>
            <person name="Won M."/>
            <person name="Kim S.-J."/>
            <person name="Kwon S.-W."/>
        </authorList>
    </citation>
    <scope>NUCLEOTIDE SEQUENCE [LARGE SCALE GENOMIC DNA]</scope>
    <source>
        <strain evidence="2 3">KCTC 23505</strain>
    </source>
</reference>
<keyword evidence="1" id="KW-1133">Transmembrane helix</keyword>
<gene>
    <name evidence="2" type="ORF">L2A60_04045</name>
</gene>
<keyword evidence="1" id="KW-0472">Membrane</keyword>
<protein>
    <submittedName>
        <fullName evidence="2">Uncharacterized protein</fullName>
    </submittedName>
</protein>
<proteinExistence type="predicted"/>
<dbReference type="RefSeq" id="WP_235703089.1">
    <property type="nucleotide sequence ID" value="NZ_JAKGBZ010000005.1"/>
</dbReference>
<dbReference type="EMBL" id="JAKGBZ010000005">
    <property type="protein sequence ID" value="MCF3945855.1"/>
    <property type="molecule type" value="Genomic_DNA"/>
</dbReference>
<organism evidence="2 3">
    <name type="scientific">Acidiphilium iwatense</name>
    <dbReference type="NCBI Taxonomy" id="768198"/>
    <lineage>
        <taxon>Bacteria</taxon>
        <taxon>Pseudomonadati</taxon>
        <taxon>Pseudomonadota</taxon>
        <taxon>Alphaproteobacteria</taxon>
        <taxon>Acetobacterales</taxon>
        <taxon>Acidocellaceae</taxon>
        <taxon>Acidiphilium</taxon>
    </lineage>
</organism>
<evidence type="ECO:0000313" key="3">
    <source>
        <dbReference type="Proteomes" id="UP001521209"/>
    </source>
</evidence>
<keyword evidence="3" id="KW-1185">Reference proteome</keyword>
<name>A0ABS9DT00_9PROT</name>
<feature type="transmembrane region" description="Helical" evidence="1">
    <location>
        <begin position="104"/>
        <end position="128"/>
    </location>
</feature>
<accession>A0ABS9DT00</accession>
<evidence type="ECO:0000313" key="2">
    <source>
        <dbReference type="EMBL" id="MCF3945855.1"/>
    </source>
</evidence>
<feature type="transmembrane region" description="Helical" evidence="1">
    <location>
        <begin position="38"/>
        <end position="57"/>
    </location>
</feature>
<evidence type="ECO:0000256" key="1">
    <source>
        <dbReference type="SAM" id="Phobius"/>
    </source>
</evidence>
<feature type="transmembrane region" description="Helical" evidence="1">
    <location>
        <begin position="134"/>
        <end position="155"/>
    </location>
</feature>
<feature type="transmembrane region" description="Helical" evidence="1">
    <location>
        <begin position="63"/>
        <end position="83"/>
    </location>
</feature>
<dbReference type="Proteomes" id="UP001521209">
    <property type="component" value="Unassembled WGS sequence"/>
</dbReference>
<feature type="transmembrane region" description="Helical" evidence="1">
    <location>
        <begin position="167"/>
        <end position="187"/>
    </location>
</feature>